<evidence type="ECO:0000256" key="9">
    <source>
        <dbReference type="ARBA" id="ARBA00023163"/>
    </source>
</evidence>
<evidence type="ECO:0000256" key="6">
    <source>
        <dbReference type="ARBA" id="ARBA00022833"/>
    </source>
</evidence>
<feature type="region of interest" description="Disordered" evidence="13">
    <location>
        <begin position="1232"/>
        <end position="1343"/>
    </location>
</feature>
<name>A0AAV2I7R8_LYMST</name>
<feature type="domain" description="C2H2-type" evidence="14">
    <location>
        <begin position="1456"/>
        <end position="1485"/>
    </location>
</feature>
<evidence type="ECO:0000259" key="14">
    <source>
        <dbReference type="PROSITE" id="PS50157"/>
    </source>
</evidence>
<evidence type="ECO:0000256" key="7">
    <source>
        <dbReference type="ARBA" id="ARBA00023015"/>
    </source>
</evidence>
<comment type="similarity">
    <text evidence="2">Belongs to the krueppel C2H2-type zinc-finger protein family.</text>
</comment>
<evidence type="ECO:0000256" key="1">
    <source>
        <dbReference type="ARBA" id="ARBA00004123"/>
    </source>
</evidence>
<feature type="compositionally biased region" description="Low complexity" evidence="13">
    <location>
        <begin position="1296"/>
        <end position="1316"/>
    </location>
</feature>
<dbReference type="PROSITE" id="PS00028">
    <property type="entry name" value="ZINC_FINGER_C2H2_1"/>
    <property type="match status" value="7"/>
</dbReference>
<sequence>MSSRRRTRGDTEEEEAEKERAQTLSPATQLDREKDVDDGNTMDDGQEESVDDSEDGSLMIADMQDAKDTDDTERDSDDEEQPKLIFNGLMTRRQSKQFKDAGDNYAVYSVRAGANKSNKNRTCEYCLVVKATPAALVRHLRKHTGERPFVCPVEQCGKAYKAKRSLHLHQNSYHKGMGKMVAPTPTTLPTKVSVPSPTIAQMSPTPAISEATKSLLRETLESSRKARDGSTGSQTPEALVVTMATGISRLSDRLPTPNLVNLLTSDLTRKVTSDELGHLIKGGNTLSKLHPDVNTNYIVNPVLFKQERDDENSLDRVKEEEEQAEDLSMSTTKRLAKSTPEKRLKCDFCNKSFKHELSRAKHTQTAHGIVINFSGKHQAIPYTVLEPKPSSNVIPPLPHNKQDQTNQKQDVPTDLSFSMLARTVRDNPVSVLSPEHIKMEMPTVGGDGPMLDESNTLPYHVTSRMVQDFNVEDLRLKDTEKSVLAEDGGNRRLRVTVLREAVLATRLDGINNVTGRRATVFKCHLCQRVFSSLLRFNHHLPSHYDTEIQTYDCRYCEASFRSHVQIVKHLQCHREKFTGLNQAGTGLNSSALLLEEFQRKHKEQHSDVALNSSANSTFSPTFHSDESLSGTNLTTEPGERANGGYACVKCRKSFSREYLLQRHMRIHQNQNTYYCPECQSGFSGEQDLLEHRRTSHRANIPEFMQYTNLLKSLNANFDPKLIHEVRQASTSDSNNNTSLGVLPGAHIFPLVEMKAFDLRRGEQVEIRMASDVNDSERGERLRKTMLEGYQTMSPGSVEDSRKTFQLFEQMNSRILQAAMQNNESTALNLGEWQKRTKLDEELKQRELKRLEEEELRLKIEREKRRKLEQEKLKQKLAQEGMGDVTVVLPDAPPPDDTADVSQDVDLTRAADKPTDLSAKPQSVVGFMARKPECSPVLGLTGTQVDPPNTSYSVRSSDAQDIKLLTKSDQSLSSLKRSLQGLVEATTGPPSKNRRKALNPQRIQFDSREPMASDKGDKNPVTKSSSAQIILQCGLNDSAFITTSKLSQPNLPMGLGGSCLSPEQASTNQLPAVALSSTNQLPAVALSSPHPFISKYKTAMEDTDSTSLNNSGAIDLSTDNKSLSTDSKSLSTDSKPQFWSAQSSFQAYTSSKKDSSPTSSSVSPDAGTPQRSDKRISKPVTLVRSVSLDPALDSDNSLSQELTSAADLSKASKQLSLHIQNSSNGSYASLARFSSSLPPSNSVPSPTDPDGLVGCPRVLWKSGQPLPSDVPENFLGVGRGRWNGKGGKSSAPPPPSGSRTSSPSPAPSPTNSDTSSAEGRKVTTTSLSRTHSSARATSLSRTHSRLSVVNEPLDRISLCKPKVLDDGRSVYSCVICHKNFLSLSDINRHMDFHEDIRPYKCKYCDYYARTNSQLKVHKLRHEGVREFCCRVCNYKGVTQSDLNRHMKSQVHLLRSNHVCTQCGEGFVTPKTLRDHLLSCTGSADKSFDAVSNNDEDCNEEDYEDEELMNMEEASQGSNNGVIADVKVAVM</sequence>
<dbReference type="PANTHER" id="PTHR24409:SF295">
    <property type="entry name" value="AZ2-RELATED"/>
    <property type="match status" value="1"/>
</dbReference>
<feature type="domain" description="C2H2-type" evidence="14">
    <location>
        <begin position="645"/>
        <end position="672"/>
    </location>
</feature>
<evidence type="ECO:0000313" key="16">
    <source>
        <dbReference type="Proteomes" id="UP001497497"/>
    </source>
</evidence>
<comment type="subcellular location">
    <subcellularLocation>
        <location evidence="1">Nucleus</location>
    </subcellularLocation>
</comment>
<feature type="domain" description="C2H2-type" evidence="14">
    <location>
        <begin position="1398"/>
        <end position="1425"/>
    </location>
</feature>
<feature type="compositionally biased region" description="Basic and acidic residues" evidence="13">
    <location>
        <begin position="309"/>
        <end position="319"/>
    </location>
</feature>
<dbReference type="GO" id="GO:0000977">
    <property type="term" value="F:RNA polymerase II transcription regulatory region sequence-specific DNA binding"/>
    <property type="evidence" value="ECO:0007669"/>
    <property type="project" value="TreeGrafter"/>
</dbReference>
<feature type="compositionally biased region" description="Low complexity" evidence="13">
    <location>
        <begin position="1115"/>
        <end position="1134"/>
    </location>
</feature>
<dbReference type="GO" id="GO:0008270">
    <property type="term" value="F:zinc ion binding"/>
    <property type="evidence" value="ECO:0007669"/>
    <property type="project" value="UniProtKB-KW"/>
</dbReference>
<feature type="compositionally biased region" description="Acidic residues" evidence="13">
    <location>
        <begin position="70"/>
        <end position="80"/>
    </location>
</feature>
<dbReference type="InterPro" id="IPR013087">
    <property type="entry name" value="Znf_C2H2_type"/>
</dbReference>
<keyword evidence="7" id="KW-0805">Transcription regulation</keyword>
<feature type="compositionally biased region" description="Polar residues" evidence="13">
    <location>
        <begin position="1321"/>
        <end position="1343"/>
    </location>
</feature>
<keyword evidence="16" id="KW-1185">Reference proteome</keyword>
<dbReference type="InterPro" id="IPR036236">
    <property type="entry name" value="Znf_C2H2_sf"/>
</dbReference>
<evidence type="ECO:0000313" key="15">
    <source>
        <dbReference type="EMBL" id="CAL1542591.1"/>
    </source>
</evidence>
<keyword evidence="12" id="KW-0175">Coiled coil</keyword>
<gene>
    <name evidence="15" type="ORF">GSLYS_00016125001</name>
</gene>
<evidence type="ECO:0000256" key="3">
    <source>
        <dbReference type="ARBA" id="ARBA00022723"/>
    </source>
</evidence>
<dbReference type="PROSITE" id="PS50157">
    <property type="entry name" value="ZINC_FINGER_C2H2_2"/>
    <property type="match status" value="10"/>
</dbReference>
<evidence type="ECO:0000256" key="12">
    <source>
        <dbReference type="SAM" id="Coils"/>
    </source>
</evidence>
<dbReference type="SMART" id="SM00355">
    <property type="entry name" value="ZnF_C2H2"/>
    <property type="match status" value="11"/>
</dbReference>
<feature type="domain" description="C2H2-type" evidence="14">
    <location>
        <begin position="149"/>
        <end position="179"/>
    </location>
</feature>
<feature type="region of interest" description="Disordered" evidence="13">
    <location>
        <begin position="1"/>
        <end position="83"/>
    </location>
</feature>
<feature type="domain" description="C2H2-type" evidence="14">
    <location>
        <begin position="121"/>
        <end position="148"/>
    </location>
</feature>
<feature type="compositionally biased region" description="Polar residues" evidence="13">
    <location>
        <begin position="940"/>
        <end position="956"/>
    </location>
</feature>
<dbReference type="Gene3D" id="3.30.160.60">
    <property type="entry name" value="Classic Zinc Finger"/>
    <property type="match status" value="7"/>
</dbReference>
<keyword evidence="8" id="KW-0238">DNA-binding</keyword>
<feature type="coiled-coil region" evidence="12">
    <location>
        <begin position="833"/>
        <end position="879"/>
    </location>
</feature>
<feature type="region of interest" description="Disordered" evidence="13">
    <location>
        <begin position="982"/>
        <end position="1023"/>
    </location>
</feature>
<dbReference type="FunFam" id="3.30.160.60:FF:000100">
    <property type="entry name" value="Zinc finger 45-like"/>
    <property type="match status" value="1"/>
</dbReference>
<feature type="domain" description="C2H2-type" evidence="14">
    <location>
        <begin position="1370"/>
        <end position="1397"/>
    </location>
</feature>
<comment type="caution">
    <text evidence="15">The sequence shown here is derived from an EMBL/GenBank/DDBJ whole genome shotgun (WGS) entry which is preliminary data.</text>
</comment>
<feature type="compositionally biased region" description="Gly residues" evidence="13">
    <location>
        <begin position="1276"/>
        <end position="1286"/>
    </location>
</feature>
<reference evidence="15 16" key="1">
    <citation type="submission" date="2024-04" db="EMBL/GenBank/DDBJ databases">
        <authorList>
            <consortium name="Genoscope - CEA"/>
            <person name="William W."/>
        </authorList>
    </citation>
    <scope>NUCLEOTIDE SEQUENCE [LARGE SCALE GENOMIC DNA]</scope>
</reference>
<evidence type="ECO:0000256" key="11">
    <source>
        <dbReference type="PROSITE-ProRule" id="PRU00042"/>
    </source>
</evidence>
<dbReference type="EMBL" id="CAXITT010000494">
    <property type="protein sequence ID" value="CAL1542591.1"/>
    <property type="molecule type" value="Genomic_DNA"/>
</dbReference>
<proteinExistence type="inferred from homology"/>
<keyword evidence="5 11" id="KW-0863">Zinc-finger</keyword>
<feature type="region of interest" description="Disordered" evidence="13">
    <location>
        <begin position="309"/>
        <end position="336"/>
    </location>
</feature>
<feature type="domain" description="C2H2-type" evidence="14">
    <location>
        <begin position="673"/>
        <end position="701"/>
    </location>
</feature>
<feature type="compositionally biased region" description="Basic and acidic residues" evidence="13">
    <location>
        <begin position="1004"/>
        <end position="1019"/>
    </location>
</feature>
<dbReference type="PANTHER" id="PTHR24409">
    <property type="entry name" value="ZINC FINGER PROTEIN 142"/>
    <property type="match status" value="1"/>
</dbReference>
<feature type="region of interest" description="Disordered" evidence="13">
    <location>
        <begin position="934"/>
        <end position="957"/>
    </location>
</feature>
<feature type="region of interest" description="Disordered" evidence="13">
    <location>
        <begin position="1148"/>
        <end position="1178"/>
    </location>
</feature>
<keyword evidence="6" id="KW-0862">Zinc</keyword>
<dbReference type="FunFam" id="3.30.160.60:FF:000075">
    <property type="entry name" value="Putative zinc finger protein 536"/>
    <property type="match status" value="1"/>
</dbReference>
<organism evidence="15 16">
    <name type="scientific">Lymnaea stagnalis</name>
    <name type="common">Great pond snail</name>
    <name type="synonym">Helix stagnalis</name>
    <dbReference type="NCBI Taxonomy" id="6523"/>
    <lineage>
        <taxon>Eukaryota</taxon>
        <taxon>Metazoa</taxon>
        <taxon>Spiralia</taxon>
        <taxon>Lophotrochozoa</taxon>
        <taxon>Mollusca</taxon>
        <taxon>Gastropoda</taxon>
        <taxon>Heterobranchia</taxon>
        <taxon>Euthyneura</taxon>
        <taxon>Panpulmonata</taxon>
        <taxon>Hygrophila</taxon>
        <taxon>Lymnaeoidea</taxon>
        <taxon>Lymnaeidae</taxon>
        <taxon>Lymnaea</taxon>
    </lineage>
</organism>
<protein>
    <recommendedName>
        <fullName evidence="14">C2H2-type domain-containing protein</fullName>
    </recommendedName>
</protein>
<keyword evidence="9" id="KW-0804">Transcription</keyword>
<feature type="compositionally biased region" description="Low complexity" evidence="13">
    <location>
        <begin position="1155"/>
        <end position="1164"/>
    </location>
</feature>
<dbReference type="Pfam" id="PF00096">
    <property type="entry name" value="zf-C2H2"/>
    <property type="match status" value="1"/>
</dbReference>
<feature type="region of interest" description="Disordered" evidence="13">
    <location>
        <begin position="1102"/>
        <end position="1134"/>
    </location>
</feature>
<keyword evidence="10" id="KW-0539">Nucleus</keyword>
<evidence type="ECO:0000256" key="8">
    <source>
        <dbReference type="ARBA" id="ARBA00023125"/>
    </source>
</evidence>
<feature type="domain" description="C2H2-type" evidence="14">
    <location>
        <begin position="551"/>
        <end position="578"/>
    </location>
</feature>
<feature type="compositionally biased region" description="Low complexity" evidence="13">
    <location>
        <begin position="1233"/>
        <end position="1244"/>
    </location>
</feature>
<dbReference type="Proteomes" id="UP001497497">
    <property type="component" value="Unassembled WGS sequence"/>
</dbReference>
<dbReference type="GO" id="GO:0000981">
    <property type="term" value="F:DNA-binding transcription factor activity, RNA polymerase II-specific"/>
    <property type="evidence" value="ECO:0007669"/>
    <property type="project" value="TreeGrafter"/>
</dbReference>
<dbReference type="GO" id="GO:0005634">
    <property type="term" value="C:nucleus"/>
    <property type="evidence" value="ECO:0007669"/>
    <property type="project" value="UniProtKB-SubCell"/>
</dbReference>
<feature type="domain" description="C2H2-type" evidence="14">
    <location>
        <begin position="344"/>
        <end position="367"/>
    </location>
</feature>
<dbReference type="SUPFAM" id="SSF57667">
    <property type="entry name" value="beta-beta-alpha zinc fingers"/>
    <property type="match status" value="4"/>
</dbReference>
<evidence type="ECO:0000256" key="5">
    <source>
        <dbReference type="ARBA" id="ARBA00022771"/>
    </source>
</evidence>
<keyword evidence="3" id="KW-0479">Metal-binding</keyword>
<keyword evidence="4" id="KW-0677">Repeat</keyword>
<evidence type="ECO:0000256" key="2">
    <source>
        <dbReference type="ARBA" id="ARBA00006991"/>
    </source>
</evidence>
<evidence type="ECO:0000256" key="4">
    <source>
        <dbReference type="ARBA" id="ARBA00022737"/>
    </source>
</evidence>
<feature type="compositionally biased region" description="Acidic residues" evidence="13">
    <location>
        <begin position="38"/>
        <end position="55"/>
    </location>
</feature>
<evidence type="ECO:0000256" key="13">
    <source>
        <dbReference type="SAM" id="MobiDB-lite"/>
    </source>
</evidence>
<accession>A0AAV2I7R8</accession>
<evidence type="ECO:0000256" key="10">
    <source>
        <dbReference type="ARBA" id="ARBA00023242"/>
    </source>
</evidence>
<feature type="domain" description="C2H2-type" evidence="14">
    <location>
        <begin position="521"/>
        <end position="548"/>
    </location>
</feature>